<dbReference type="Proteomes" id="UP000028870">
    <property type="component" value="Unassembled WGS sequence"/>
</dbReference>
<evidence type="ECO:0008006" key="3">
    <source>
        <dbReference type="Google" id="ProtNLM"/>
    </source>
</evidence>
<keyword evidence="2" id="KW-1185">Reference proteome</keyword>
<sequence>MRIPFVGSVAVTQGHLSRSQLRTGYRPIYRGIYVPREHEVTLRDRIQGAALATGGVIAGVTASAVHGANWVDVDAPIEVIGATRPRRGLVLHDERVTAHEITRVGGVRVTTVTRTAFDLGRRLPREQAVARLDALCHVRRLDMADVLALATLNPRARGLPALRKVLPLVDGGAESPRETWLRLLLVDAGLPIPTTQFVIHENGRYIRRVDMVWEQFKVGAEYDGAQHLTSRAQYAKDVWAARELARLDWHILHVIKEDAATDIVREARAALIARGWRP</sequence>
<reference evidence="1" key="1">
    <citation type="submission" date="2014-03" db="EMBL/GenBank/DDBJ databases">
        <title>Draft Genome Sequence of Mycobacterium cosmeticum DSM 44829.</title>
        <authorList>
            <person name="Croce O."/>
            <person name="Robert C."/>
            <person name="Raoult D."/>
            <person name="Drancourt M."/>
        </authorList>
    </citation>
    <scope>NUCLEOTIDE SEQUENCE [LARGE SCALE GENOMIC DNA]</scope>
    <source>
        <strain evidence="1">DSM 44829</strain>
    </source>
</reference>
<dbReference type="EMBL" id="CCBB010000003">
    <property type="protein sequence ID" value="CDO11409.1"/>
    <property type="molecule type" value="Genomic_DNA"/>
</dbReference>
<comment type="caution">
    <text evidence="1">The sequence shown here is derived from an EMBL/GenBank/DDBJ whole genome shotgun (WGS) entry which is preliminary data.</text>
</comment>
<dbReference type="AlphaFoldDB" id="W9AZZ4"/>
<accession>W9AZZ4</accession>
<dbReference type="OrthoDB" id="3173471at2"/>
<dbReference type="eggNOG" id="COG2852">
    <property type="taxonomic scope" value="Bacteria"/>
</dbReference>
<name>W9AZZ4_MYCCO</name>
<gene>
    <name evidence="1" type="ORF">BN977_06251</name>
</gene>
<evidence type="ECO:0000313" key="2">
    <source>
        <dbReference type="Proteomes" id="UP000028870"/>
    </source>
</evidence>
<proteinExistence type="predicted"/>
<dbReference type="STRING" id="258533.BN977_06251"/>
<evidence type="ECO:0000313" key="1">
    <source>
        <dbReference type="EMBL" id="CDO11409.1"/>
    </source>
</evidence>
<protein>
    <recommendedName>
        <fullName evidence="3">Cullin, a subunit of E3 ubiquitin ligase</fullName>
    </recommendedName>
</protein>
<organism evidence="1 2">
    <name type="scientific">Mycolicibacterium cosmeticum</name>
    <dbReference type="NCBI Taxonomy" id="258533"/>
    <lineage>
        <taxon>Bacteria</taxon>
        <taxon>Bacillati</taxon>
        <taxon>Actinomycetota</taxon>
        <taxon>Actinomycetes</taxon>
        <taxon>Mycobacteriales</taxon>
        <taxon>Mycobacteriaceae</taxon>
        <taxon>Mycolicibacterium</taxon>
    </lineage>
</organism>
<reference evidence="1" key="2">
    <citation type="submission" date="2014-03" db="EMBL/GenBank/DDBJ databases">
        <authorList>
            <person name="Urmite Genomes"/>
        </authorList>
    </citation>
    <scope>NUCLEOTIDE SEQUENCE</scope>
    <source>
        <strain evidence="1">DSM 44829</strain>
    </source>
</reference>